<dbReference type="AlphaFoldDB" id="A0A382VYJ1"/>
<evidence type="ECO:0000313" key="5">
    <source>
        <dbReference type="EMBL" id="SVD51450.1"/>
    </source>
</evidence>
<dbReference type="InterPro" id="IPR005151">
    <property type="entry name" value="Tail-specific_protease"/>
</dbReference>
<evidence type="ECO:0000259" key="4">
    <source>
        <dbReference type="SMART" id="SM00245"/>
    </source>
</evidence>
<keyword evidence="2" id="KW-0378">Hydrolase</keyword>
<reference evidence="5" key="1">
    <citation type="submission" date="2018-05" db="EMBL/GenBank/DDBJ databases">
        <authorList>
            <person name="Lanie J.A."/>
            <person name="Ng W.-L."/>
            <person name="Kazmierczak K.M."/>
            <person name="Andrzejewski T.M."/>
            <person name="Davidsen T.M."/>
            <person name="Wayne K.J."/>
            <person name="Tettelin H."/>
            <person name="Glass J.I."/>
            <person name="Rusch D."/>
            <person name="Podicherti R."/>
            <person name="Tsui H.-C.T."/>
            <person name="Winkler M.E."/>
        </authorList>
    </citation>
    <scope>NUCLEOTIDE SEQUENCE</scope>
</reference>
<keyword evidence="1" id="KW-0645">Protease</keyword>
<dbReference type="GO" id="GO:0008236">
    <property type="term" value="F:serine-type peptidase activity"/>
    <property type="evidence" value="ECO:0007669"/>
    <property type="project" value="UniProtKB-KW"/>
</dbReference>
<protein>
    <recommendedName>
        <fullName evidence="4">Tail specific protease domain-containing protein</fullName>
    </recommendedName>
</protein>
<dbReference type="Gene3D" id="3.30.750.44">
    <property type="match status" value="1"/>
</dbReference>
<proteinExistence type="predicted"/>
<dbReference type="Gene3D" id="3.90.226.10">
    <property type="entry name" value="2-enoyl-CoA Hydratase, Chain A, domain 1"/>
    <property type="match status" value="1"/>
</dbReference>
<dbReference type="InterPro" id="IPR004447">
    <property type="entry name" value="Peptidase_S41A"/>
</dbReference>
<dbReference type="GO" id="GO:0006508">
    <property type="term" value="P:proteolysis"/>
    <property type="evidence" value="ECO:0007669"/>
    <property type="project" value="UniProtKB-KW"/>
</dbReference>
<dbReference type="GO" id="GO:0030288">
    <property type="term" value="C:outer membrane-bounded periplasmic space"/>
    <property type="evidence" value="ECO:0007669"/>
    <property type="project" value="TreeGrafter"/>
</dbReference>
<dbReference type="PANTHER" id="PTHR32060">
    <property type="entry name" value="TAIL-SPECIFIC PROTEASE"/>
    <property type="match status" value="1"/>
</dbReference>
<dbReference type="EMBL" id="UINC01155541">
    <property type="protein sequence ID" value="SVD51450.1"/>
    <property type="molecule type" value="Genomic_DNA"/>
</dbReference>
<keyword evidence="3" id="KW-0720">Serine protease</keyword>
<evidence type="ECO:0000256" key="2">
    <source>
        <dbReference type="ARBA" id="ARBA00022801"/>
    </source>
</evidence>
<dbReference type="GO" id="GO:0004175">
    <property type="term" value="F:endopeptidase activity"/>
    <property type="evidence" value="ECO:0007669"/>
    <property type="project" value="TreeGrafter"/>
</dbReference>
<dbReference type="PANTHER" id="PTHR32060:SF30">
    <property type="entry name" value="CARBOXY-TERMINAL PROCESSING PROTEASE CTPA"/>
    <property type="match status" value="1"/>
</dbReference>
<dbReference type="SUPFAM" id="SSF52096">
    <property type="entry name" value="ClpP/crotonase"/>
    <property type="match status" value="1"/>
</dbReference>
<accession>A0A382VYJ1</accession>
<dbReference type="CDD" id="cd07560">
    <property type="entry name" value="Peptidase_S41_CPP"/>
    <property type="match status" value="1"/>
</dbReference>
<evidence type="ECO:0000256" key="1">
    <source>
        <dbReference type="ARBA" id="ARBA00022670"/>
    </source>
</evidence>
<dbReference type="GO" id="GO:0007165">
    <property type="term" value="P:signal transduction"/>
    <property type="evidence" value="ECO:0007669"/>
    <property type="project" value="TreeGrafter"/>
</dbReference>
<gene>
    <name evidence="5" type="ORF">METZ01_LOCUS404304</name>
</gene>
<name>A0A382VYJ1_9ZZZZ</name>
<organism evidence="5">
    <name type="scientific">marine metagenome</name>
    <dbReference type="NCBI Taxonomy" id="408172"/>
    <lineage>
        <taxon>unclassified sequences</taxon>
        <taxon>metagenomes</taxon>
        <taxon>ecological metagenomes</taxon>
    </lineage>
</organism>
<dbReference type="Pfam" id="PF03572">
    <property type="entry name" value="Peptidase_S41"/>
    <property type="match status" value="1"/>
</dbReference>
<feature type="non-terminal residue" evidence="5">
    <location>
        <position position="1"/>
    </location>
</feature>
<feature type="domain" description="Tail specific protease" evidence="4">
    <location>
        <begin position="3"/>
        <end position="191"/>
    </location>
</feature>
<dbReference type="InterPro" id="IPR029045">
    <property type="entry name" value="ClpP/crotonase-like_dom_sf"/>
</dbReference>
<evidence type="ECO:0000256" key="3">
    <source>
        <dbReference type="ARBA" id="ARBA00022825"/>
    </source>
</evidence>
<sequence length="221" mass="24525">GELEPVEISVIRDVISLPSVLVRTELGSEIAHIRLTEFKADTPDRLREALEREIEAGSKALILDLRNNPGGYLQQVFEIADMFLDKEVILIEERQDGEVVWESRDGGLATTLPVVLLVNRYSASGSEIIMGVFQDTDRAKVVGETTFGKGTVNVFRQLSNGGGLYMSVGRWFTPLRRPIEGQGLLPDYEVSSRDPQKSDVLQVEKATEILNEVIKNSVLVN</sequence>
<dbReference type="SMART" id="SM00245">
    <property type="entry name" value="TSPc"/>
    <property type="match status" value="1"/>
</dbReference>